<dbReference type="HOGENOM" id="CLU_028690_1_0_1"/>
<evidence type="ECO:0000259" key="1">
    <source>
        <dbReference type="Pfam" id="PF01575"/>
    </source>
</evidence>
<gene>
    <name evidence="2" type="ORF">S40285_03837</name>
</gene>
<reference evidence="2 3" key="1">
    <citation type="journal article" date="2014" name="BMC Genomics">
        <title>Comparative genome sequencing reveals chemotype-specific gene clusters in the toxigenic black mold Stachybotrys.</title>
        <authorList>
            <person name="Semeiks J."/>
            <person name="Borek D."/>
            <person name="Otwinowski Z."/>
            <person name="Grishin N.V."/>
        </authorList>
    </citation>
    <scope>NUCLEOTIDE SEQUENCE [LARGE SCALE GENOMIC DNA]</scope>
    <source>
        <strain evidence="2 3">IBT 40285</strain>
    </source>
</reference>
<sequence length="354" mass="38620">MPLRTSYSRRLHRLPTSLPHRCCFTTSPLHPTPSLVAVATAIKSHPAKLIPDYLTPTNSHLLATTLSDLLPPAYAAPSTPLVVGAPAALPPGHHLVYFPIQLPPSRLVPDGADPDHAPGAPFHRRMWAGGEVVFRPAARRRLRLDGRPWLCHEAVEAVDVRGMEGQEKVFVDVRRKYGLGHEGYQDVGRLDAQEWLIEERRTLVFMRNGDSGSPPPPPPRLIKSPYTADVSVPLTPSAIHLFHFSALTFNAHAIHLDRLYARSVDGHRSLLVHGPLTLALMLRVLSAHLGDAAVPAAIASLSYRNHAPLYVDEPLTVCLRKSGKGKLGKWDVWVEGPEGGLAVKGTAVVEAVDD</sequence>
<protein>
    <recommendedName>
        <fullName evidence="1">MaoC-like domain-containing protein</fullName>
    </recommendedName>
</protein>
<dbReference type="Gene3D" id="3.10.129.10">
    <property type="entry name" value="Hotdog Thioesterase"/>
    <property type="match status" value="1"/>
</dbReference>
<name>A0A084QFQ4_STAC4</name>
<dbReference type="GO" id="GO:0005739">
    <property type="term" value="C:mitochondrion"/>
    <property type="evidence" value="ECO:0007669"/>
    <property type="project" value="TreeGrafter"/>
</dbReference>
<dbReference type="InterPro" id="IPR002539">
    <property type="entry name" value="MaoC-like_dom"/>
</dbReference>
<dbReference type="FunCoup" id="A0A084QFQ4">
    <property type="interactions" value="41"/>
</dbReference>
<dbReference type="EMBL" id="KL660776">
    <property type="protein sequence ID" value="KFA62789.1"/>
    <property type="molecule type" value="Genomic_DNA"/>
</dbReference>
<dbReference type="OrthoDB" id="3257538at2759"/>
<dbReference type="InterPro" id="IPR052741">
    <property type="entry name" value="Mitochondrial_HTD2"/>
</dbReference>
<dbReference type="OMA" id="WDIEERR"/>
<dbReference type="GO" id="GO:0019171">
    <property type="term" value="F:(3R)-hydroxyacyl-[acyl-carrier-protein] dehydratase activity"/>
    <property type="evidence" value="ECO:0007669"/>
    <property type="project" value="TreeGrafter"/>
</dbReference>
<organism evidence="2 3">
    <name type="scientific">Stachybotrys chlorohalonatus (strain IBT 40285)</name>
    <dbReference type="NCBI Taxonomy" id="1283841"/>
    <lineage>
        <taxon>Eukaryota</taxon>
        <taxon>Fungi</taxon>
        <taxon>Dikarya</taxon>
        <taxon>Ascomycota</taxon>
        <taxon>Pezizomycotina</taxon>
        <taxon>Sordariomycetes</taxon>
        <taxon>Hypocreomycetidae</taxon>
        <taxon>Hypocreales</taxon>
        <taxon>Stachybotryaceae</taxon>
        <taxon>Stachybotrys</taxon>
    </lineage>
</organism>
<dbReference type="PANTHER" id="PTHR28152">
    <property type="entry name" value="HYDROXYACYL-THIOESTER DEHYDRATASE TYPE 2, MITOCHONDRIAL"/>
    <property type="match status" value="1"/>
</dbReference>
<proteinExistence type="predicted"/>
<dbReference type="InParanoid" id="A0A084QFQ4"/>
<dbReference type="Pfam" id="PF01575">
    <property type="entry name" value="MaoC_dehydratas"/>
    <property type="match status" value="1"/>
</dbReference>
<dbReference type="PANTHER" id="PTHR28152:SF1">
    <property type="entry name" value="HYDROXYACYL-THIOESTER DEHYDRATASE TYPE 2, MITOCHONDRIAL"/>
    <property type="match status" value="1"/>
</dbReference>
<keyword evidence="3" id="KW-1185">Reference proteome</keyword>
<evidence type="ECO:0000313" key="3">
    <source>
        <dbReference type="Proteomes" id="UP000028524"/>
    </source>
</evidence>
<evidence type="ECO:0000313" key="2">
    <source>
        <dbReference type="EMBL" id="KFA62789.1"/>
    </source>
</evidence>
<dbReference type="Proteomes" id="UP000028524">
    <property type="component" value="Unassembled WGS sequence"/>
</dbReference>
<dbReference type="SUPFAM" id="SSF54637">
    <property type="entry name" value="Thioesterase/thiol ester dehydrase-isomerase"/>
    <property type="match status" value="1"/>
</dbReference>
<dbReference type="InterPro" id="IPR029069">
    <property type="entry name" value="HotDog_dom_sf"/>
</dbReference>
<accession>A0A084QFQ4</accession>
<feature type="domain" description="MaoC-like" evidence="1">
    <location>
        <begin position="222"/>
        <end position="326"/>
    </location>
</feature>
<dbReference type="STRING" id="1283841.A0A084QFQ4"/>
<dbReference type="AlphaFoldDB" id="A0A084QFQ4"/>